<dbReference type="GO" id="GO:0046872">
    <property type="term" value="F:metal ion binding"/>
    <property type="evidence" value="ECO:0007669"/>
    <property type="project" value="UniProtKB-KW"/>
</dbReference>
<comment type="caution">
    <text evidence="9">The sequence shown here is derived from an EMBL/GenBank/DDBJ whole genome shotgun (WGS) entry which is preliminary data.</text>
</comment>
<evidence type="ECO:0000256" key="6">
    <source>
        <dbReference type="ARBA" id="ARBA00022801"/>
    </source>
</evidence>
<organism evidence="9 10">
    <name type="scientific">Popillia japonica</name>
    <name type="common">Japanese beetle</name>
    <dbReference type="NCBI Taxonomy" id="7064"/>
    <lineage>
        <taxon>Eukaryota</taxon>
        <taxon>Metazoa</taxon>
        <taxon>Ecdysozoa</taxon>
        <taxon>Arthropoda</taxon>
        <taxon>Hexapoda</taxon>
        <taxon>Insecta</taxon>
        <taxon>Pterygota</taxon>
        <taxon>Neoptera</taxon>
        <taxon>Endopterygota</taxon>
        <taxon>Coleoptera</taxon>
        <taxon>Polyphaga</taxon>
        <taxon>Scarabaeiformia</taxon>
        <taxon>Scarabaeidae</taxon>
        <taxon>Rutelinae</taxon>
        <taxon>Popillia</taxon>
    </lineage>
</organism>
<dbReference type="PANTHER" id="PTHR22930:SF269">
    <property type="entry name" value="NUCLEASE HARBI1-LIKE PROTEIN"/>
    <property type="match status" value="1"/>
</dbReference>
<dbReference type="AlphaFoldDB" id="A0AAW1K1L2"/>
<evidence type="ECO:0000313" key="10">
    <source>
        <dbReference type="Proteomes" id="UP001458880"/>
    </source>
</evidence>
<dbReference type="Pfam" id="PF13359">
    <property type="entry name" value="DDE_Tnp_4"/>
    <property type="match status" value="1"/>
</dbReference>
<evidence type="ECO:0000313" key="9">
    <source>
        <dbReference type="EMBL" id="KAK9711264.1"/>
    </source>
</evidence>
<accession>A0AAW1K1L2</accession>
<dbReference type="GO" id="GO:0005634">
    <property type="term" value="C:nucleus"/>
    <property type="evidence" value="ECO:0007669"/>
    <property type="project" value="UniProtKB-SubCell"/>
</dbReference>
<evidence type="ECO:0000256" key="5">
    <source>
        <dbReference type="ARBA" id="ARBA00022723"/>
    </source>
</evidence>
<proteinExistence type="inferred from homology"/>
<keyword evidence="4" id="KW-0540">Nuclease</keyword>
<gene>
    <name evidence="9" type="ORF">QE152_g25551</name>
</gene>
<dbReference type="GO" id="GO:0004519">
    <property type="term" value="F:endonuclease activity"/>
    <property type="evidence" value="ECO:0007669"/>
    <property type="project" value="UniProtKB-KW"/>
</dbReference>
<feature type="domain" description="DDE Tnp4" evidence="8">
    <location>
        <begin position="129"/>
        <end position="258"/>
    </location>
</feature>
<dbReference type="PANTHER" id="PTHR22930">
    <property type="match status" value="1"/>
</dbReference>
<evidence type="ECO:0000256" key="3">
    <source>
        <dbReference type="ARBA" id="ARBA00006958"/>
    </source>
</evidence>
<comment type="cofactor">
    <cofactor evidence="1">
        <name>a divalent metal cation</name>
        <dbReference type="ChEBI" id="CHEBI:60240"/>
    </cofactor>
</comment>
<protein>
    <submittedName>
        <fullName evidence="9">DDE superfamily endonuclease</fullName>
    </submittedName>
</protein>
<dbReference type="EMBL" id="JASPKY010000283">
    <property type="protein sequence ID" value="KAK9711264.1"/>
    <property type="molecule type" value="Genomic_DNA"/>
</dbReference>
<evidence type="ECO:0000256" key="7">
    <source>
        <dbReference type="ARBA" id="ARBA00023242"/>
    </source>
</evidence>
<comment type="subcellular location">
    <subcellularLocation>
        <location evidence="2">Nucleus</location>
    </subcellularLocation>
</comment>
<evidence type="ECO:0000256" key="2">
    <source>
        <dbReference type="ARBA" id="ARBA00004123"/>
    </source>
</evidence>
<keyword evidence="9" id="KW-0255">Endonuclease</keyword>
<evidence type="ECO:0000259" key="8">
    <source>
        <dbReference type="Pfam" id="PF13359"/>
    </source>
</evidence>
<reference evidence="9 10" key="1">
    <citation type="journal article" date="2024" name="BMC Genomics">
        <title>De novo assembly and annotation of Popillia japonica's genome with initial clues to its potential as an invasive pest.</title>
        <authorList>
            <person name="Cucini C."/>
            <person name="Boschi S."/>
            <person name="Funari R."/>
            <person name="Cardaioli E."/>
            <person name="Iannotti N."/>
            <person name="Marturano G."/>
            <person name="Paoli F."/>
            <person name="Bruttini M."/>
            <person name="Carapelli A."/>
            <person name="Frati F."/>
            <person name="Nardi F."/>
        </authorList>
    </citation>
    <scope>NUCLEOTIDE SEQUENCE [LARGE SCALE GENOMIC DNA]</scope>
    <source>
        <strain evidence="9">DMR45628</strain>
    </source>
</reference>
<dbReference type="Proteomes" id="UP001458880">
    <property type="component" value="Unassembled WGS sequence"/>
</dbReference>
<evidence type="ECO:0000256" key="1">
    <source>
        <dbReference type="ARBA" id="ARBA00001968"/>
    </source>
</evidence>
<keyword evidence="10" id="KW-1185">Reference proteome</keyword>
<name>A0AAW1K1L2_POPJA</name>
<keyword evidence="5" id="KW-0479">Metal-binding</keyword>
<comment type="similarity">
    <text evidence="3">Belongs to the HARBI1 family.</text>
</comment>
<dbReference type="InterPro" id="IPR027806">
    <property type="entry name" value="HARBI1_dom"/>
</dbReference>
<keyword evidence="7" id="KW-0539">Nucleus</keyword>
<sequence>MPTSRSQKRKLLLLTAILAHKRGLLIPRVRMKRRWPIRPINQYRKQFGRFHNTLKVMLKQDPEEFYKYTRLYVAQGSAMCEIARSYLRGRSTVSNIIRETCNAIWEALLPRYMSPPTAEEWVRIKQQFNEKFLFVDIGAQGICGDSGVFRNSDFGSAILNETINIPQNDVLLGTDKQFPCFFVADEAFPLTRNLMRPYPHKGATEKQAIFNYRLSRGRRTIENAFGILASRWRILRKPIIGHPKTVDSIVKAVTILHNFLRITRQIDVFINQVVDMENEVGEVSVSYTTKFQLNANFAVGNL</sequence>
<dbReference type="InterPro" id="IPR045249">
    <property type="entry name" value="HARBI1-like"/>
</dbReference>
<evidence type="ECO:0000256" key="4">
    <source>
        <dbReference type="ARBA" id="ARBA00022722"/>
    </source>
</evidence>
<dbReference type="GO" id="GO:0016787">
    <property type="term" value="F:hydrolase activity"/>
    <property type="evidence" value="ECO:0007669"/>
    <property type="project" value="UniProtKB-KW"/>
</dbReference>
<keyword evidence="6" id="KW-0378">Hydrolase</keyword>